<sequence length="208" mass="21659">MNSSNAPRFDLLLHAYGRAVDTPGHLDALTAEDPAARDAAVYHLNSAIVHQGTPWTATGSATEYVSAIIRRDAVADEATLVELLRFLGEVAESAAIGAEDDIESLARPAGRDIEAEVAAMLESDDVDAVDGDGGDEDDDEDAAYLLYEDEVRADALFARAVLGCRAALPGIVAAAAYAGAHPDERVRAEAAETLAAATAALPSDTSPR</sequence>
<accession>A0ACD4ZWI9</accession>
<protein>
    <submittedName>
        <fullName evidence="1">Uncharacterized protein</fullName>
    </submittedName>
</protein>
<dbReference type="EMBL" id="CP109109">
    <property type="protein sequence ID" value="WSC02671.1"/>
    <property type="molecule type" value="Genomic_DNA"/>
</dbReference>
<name>A0ACD4ZWI9_9ACTN</name>
<proteinExistence type="predicted"/>
<evidence type="ECO:0000313" key="2">
    <source>
        <dbReference type="Proteomes" id="UP001348369"/>
    </source>
</evidence>
<reference evidence="1" key="1">
    <citation type="submission" date="2022-10" db="EMBL/GenBank/DDBJ databases">
        <title>The complete genomes of actinobacterial strains from the NBC collection.</title>
        <authorList>
            <person name="Joergensen T.S."/>
            <person name="Alvarez Arevalo M."/>
            <person name="Sterndorff E.B."/>
            <person name="Faurdal D."/>
            <person name="Vuksanovic O."/>
            <person name="Mourched A.-S."/>
            <person name="Charusanti P."/>
            <person name="Shaw S."/>
            <person name="Blin K."/>
            <person name="Weber T."/>
        </authorList>
    </citation>
    <scope>NUCLEOTIDE SEQUENCE</scope>
    <source>
        <strain evidence="1">NBC 01771</strain>
    </source>
</reference>
<evidence type="ECO:0000313" key="1">
    <source>
        <dbReference type="EMBL" id="WSC02671.1"/>
    </source>
</evidence>
<keyword evidence="2" id="KW-1185">Reference proteome</keyword>
<organism evidence="1 2">
    <name type="scientific">Streptomyces scopuliridis</name>
    <dbReference type="NCBI Taxonomy" id="452529"/>
    <lineage>
        <taxon>Bacteria</taxon>
        <taxon>Bacillati</taxon>
        <taxon>Actinomycetota</taxon>
        <taxon>Actinomycetes</taxon>
        <taxon>Kitasatosporales</taxon>
        <taxon>Streptomycetaceae</taxon>
        <taxon>Streptomyces</taxon>
    </lineage>
</organism>
<dbReference type="Proteomes" id="UP001348369">
    <property type="component" value="Chromosome"/>
</dbReference>
<gene>
    <name evidence="1" type="ORF">OG835_40545</name>
</gene>